<feature type="region of interest" description="Disordered" evidence="2">
    <location>
        <begin position="139"/>
        <end position="286"/>
    </location>
</feature>
<feature type="region of interest" description="Disordered" evidence="2">
    <location>
        <begin position="501"/>
        <end position="595"/>
    </location>
</feature>
<feature type="compositionally biased region" description="Polar residues" evidence="2">
    <location>
        <begin position="145"/>
        <end position="154"/>
    </location>
</feature>
<protein>
    <submittedName>
        <fullName evidence="5">HTH psq-type domain-containing protein</fullName>
    </submittedName>
</protein>
<feature type="compositionally biased region" description="Polar residues" evidence="2">
    <location>
        <begin position="201"/>
        <end position="210"/>
    </location>
</feature>
<keyword evidence="3" id="KW-0732">Signal</keyword>
<name>A0A914HN16_GLORO</name>
<evidence type="ECO:0000256" key="1">
    <source>
        <dbReference type="ARBA" id="ARBA00004123"/>
    </source>
</evidence>
<feature type="compositionally biased region" description="Polar residues" evidence="2">
    <location>
        <begin position="173"/>
        <end position="182"/>
    </location>
</feature>
<feature type="chain" id="PRO_5037564003" evidence="3">
    <location>
        <begin position="17"/>
        <end position="595"/>
    </location>
</feature>
<feature type="compositionally biased region" description="Basic and acidic residues" evidence="2">
    <location>
        <begin position="561"/>
        <end position="579"/>
    </location>
</feature>
<sequence>MLWPLFYALCYLATESETVDESKKSGDPDKLEHKMAGTNSDQTDESFESFSRILFQYDLGYPGHNNLMNSAEDNPFHNQQPIAGHANLTNRFSEAIRPKTPMIKTNTPVGCSYGHANLTNRFSESNLPPKAPINTPVGRSYGHANLTNRFSGSNLPPKPPINTPVGRSYGHANLTNQFSGSNLPPKPPTNTLVGRSEGHANLTNRFSESNLPPKPPANTLVGRSEGHANLTNRNLPPKPPTNTLVGRSEGHANLTNRNLSPKPPTNTPVGRSEGHANLTNRFSESNLRRRERKITIKIKGLSVERSNAGNSSNSSQIGKSAKMKSDNDENLPEKKFVRLNTKFKDLSVLSGTKHIASNTDRVSLPANDPKTQSDGSDEQQQQREDSSSDSDVSVFDGPTQSASSKDSDYSSDQAAAAAAAAINTKKDRKRTSSERRQKLMKQYVEMKNTGATDAQIAEQFNINKNTLVSWKTKYGIKLKKLYHFDEDESLEDKNFKLKEKNPKLSDKNEAEEQIGYSTLKRQGIKRKSSEKHSQQLSSFDSKSAHATAAEDEDDDLDKSDEEMAQKMPKDKNAQTDGRRQTRSGSSSGASGTKKF</sequence>
<evidence type="ECO:0000256" key="3">
    <source>
        <dbReference type="SAM" id="SignalP"/>
    </source>
</evidence>
<feature type="signal peptide" evidence="3">
    <location>
        <begin position="1"/>
        <end position="16"/>
    </location>
</feature>
<feature type="region of interest" description="Disordered" evidence="2">
    <location>
        <begin position="357"/>
        <end position="411"/>
    </location>
</feature>
<feature type="compositionally biased region" description="Basic and acidic residues" evidence="2">
    <location>
        <begin position="20"/>
        <end position="35"/>
    </location>
</feature>
<evidence type="ECO:0000313" key="5">
    <source>
        <dbReference type="WBParaSite" id="Gr19_v10_g3010.t2"/>
    </source>
</evidence>
<accession>A0A914HN16</accession>
<feature type="compositionally biased region" description="Polar residues" evidence="2">
    <location>
        <begin position="304"/>
        <end position="318"/>
    </location>
</feature>
<dbReference type="AlphaFoldDB" id="A0A914HN16"/>
<dbReference type="GO" id="GO:0005634">
    <property type="term" value="C:nucleus"/>
    <property type="evidence" value="ECO:0007669"/>
    <property type="project" value="UniProtKB-SubCell"/>
</dbReference>
<comment type="subcellular location">
    <subcellularLocation>
        <location evidence="1">Nucleus</location>
    </subcellularLocation>
</comment>
<feature type="compositionally biased region" description="Low complexity" evidence="2">
    <location>
        <begin position="583"/>
        <end position="595"/>
    </location>
</feature>
<feature type="compositionally biased region" description="Basic and acidic residues" evidence="2">
    <location>
        <begin position="501"/>
        <end position="510"/>
    </location>
</feature>
<dbReference type="Proteomes" id="UP000887572">
    <property type="component" value="Unplaced"/>
</dbReference>
<feature type="region of interest" description="Disordered" evidence="2">
    <location>
        <begin position="18"/>
        <end position="43"/>
    </location>
</feature>
<keyword evidence="4" id="KW-1185">Reference proteome</keyword>
<feature type="region of interest" description="Disordered" evidence="2">
    <location>
        <begin position="304"/>
        <end position="333"/>
    </location>
</feature>
<feature type="compositionally biased region" description="Basic and acidic residues" evidence="2">
    <location>
        <begin position="323"/>
        <end position="333"/>
    </location>
</feature>
<organism evidence="4 5">
    <name type="scientific">Globodera rostochiensis</name>
    <name type="common">Golden nematode worm</name>
    <name type="synonym">Heterodera rostochiensis</name>
    <dbReference type="NCBI Taxonomy" id="31243"/>
    <lineage>
        <taxon>Eukaryota</taxon>
        <taxon>Metazoa</taxon>
        <taxon>Ecdysozoa</taxon>
        <taxon>Nematoda</taxon>
        <taxon>Chromadorea</taxon>
        <taxon>Rhabditida</taxon>
        <taxon>Tylenchina</taxon>
        <taxon>Tylenchomorpha</taxon>
        <taxon>Tylenchoidea</taxon>
        <taxon>Heteroderidae</taxon>
        <taxon>Heteroderinae</taxon>
        <taxon>Globodera</taxon>
    </lineage>
</organism>
<evidence type="ECO:0000256" key="2">
    <source>
        <dbReference type="SAM" id="MobiDB-lite"/>
    </source>
</evidence>
<dbReference type="InterPro" id="IPR009057">
    <property type="entry name" value="Homeodomain-like_sf"/>
</dbReference>
<evidence type="ECO:0000313" key="4">
    <source>
        <dbReference type="Proteomes" id="UP000887572"/>
    </source>
</evidence>
<dbReference type="SUPFAM" id="SSF46689">
    <property type="entry name" value="Homeodomain-like"/>
    <property type="match status" value="1"/>
</dbReference>
<dbReference type="WBParaSite" id="Gr19_v10_g3010.t2">
    <property type="protein sequence ID" value="Gr19_v10_g3010.t2"/>
    <property type="gene ID" value="Gr19_v10_g3010"/>
</dbReference>
<feature type="compositionally biased region" description="Acidic residues" evidence="2">
    <location>
        <begin position="549"/>
        <end position="560"/>
    </location>
</feature>
<proteinExistence type="predicted"/>
<reference evidence="5" key="1">
    <citation type="submission" date="2022-11" db="UniProtKB">
        <authorList>
            <consortium name="WormBaseParasite"/>
        </authorList>
    </citation>
    <scope>IDENTIFICATION</scope>
</reference>